<evidence type="ECO:0000313" key="3">
    <source>
        <dbReference type="Proteomes" id="UP000192707"/>
    </source>
</evidence>
<proteinExistence type="predicted"/>
<dbReference type="AlphaFoldDB" id="A0A1W9ZBH5"/>
<sequence>MAVDIERLAPLAHYMAKSDLAQRLRYPLSRDTRRGLTEPRFGSAAVLNRDLIEDLNQPFPRGPDTASTSSVLSWD</sequence>
<gene>
    <name evidence="2" type="ORF">BST14_18800</name>
</gene>
<evidence type="ECO:0000256" key="1">
    <source>
        <dbReference type="SAM" id="MobiDB-lite"/>
    </source>
</evidence>
<organism evidence="2 3">
    <name type="scientific">Mycobacterium arosiense ATCC BAA-1401 = DSM 45069</name>
    <dbReference type="NCBI Taxonomy" id="1265311"/>
    <lineage>
        <taxon>Bacteria</taxon>
        <taxon>Bacillati</taxon>
        <taxon>Actinomycetota</taxon>
        <taxon>Actinomycetes</taxon>
        <taxon>Mycobacteriales</taxon>
        <taxon>Mycobacteriaceae</taxon>
        <taxon>Mycobacterium</taxon>
        <taxon>Mycobacterium avium complex (MAC)</taxon>
    </lineage>
</organism>
<accession>A0A1W9ZBH5</accession>
<feature type="compositionally biased region" description="Polar residues" evidence="1">
    <location>
        <begin position="65"/>
        <end position="75"/>
    </location>
</feature>
<name>A0A1W9ZBH5_MYCAI</name>
<evidence type="ECO:0000313" key="2">
    <source>
        <dbReference type="EMBL" id="ORA11390.1"/>
    </source>
</evidence>
<dbReference type="Proteomes" id="UP000192707">
    <property type="component" value="Unassembled WGS sequence"/>
</dbReference>
<feature type="region of interest" description="Disordered" evidence="1">
    <location>
        <begin position="55"/>
        <end position="75"/>
    </location>
</feature>
<protein>
    <submittedName>
        <fullName evidence="2">Uncharacterized protein</fullName>
    </submittedName>
</protein>
<keyword evidence="3" id="KW-1185">Reference proteome</keyword>
<comment type="caution">
    <text evidence="2">The sequence shown here is derived from an EMBL/GenBank/DDBJ whole genome shotgun (WGS) entry which is preliminary data.</text>
</comment>
<reference evidence="2 3" key="1">
    <citation type="submission" date="2016-12" db="EMBL/GenBank/DDBJ databases">
        <title>The new phylogeny of genus Mycobacterium.</title>
        <authorList>
            <person name="Tortoli E."/>
            <person name="Trovato A."/>
            <person name="Cirillo D.M."/>
        </authorList>
    </citation>
    <scope>NUCLEOTIDE SEQUENCE [LARGE SCALE GENOMIC DNA]</scope>
    <source>
        <strain evidence="2 3">DSM 45069</strain>
    </source>
</reference>
<dbReference type="EMBL" id="MVHG01000054">
    <property type="protein sequence ID" value="ORA11390.1"/>
    <property type="molecule type" value="Genomic_DNA"/>
</dbReference>